<dbReference type="PANTHER" id="PTHR12674:SF2">
    <property type="entry name" value="PREFOLDIN SUBUNIT 5"/>
    <property type="match status" value="1"/>
</dbReference>
<dbReference type="NCBIfam" id="TIGR00293">
    <property type="entry name" value="prefoldin subunit alpha"/>
    <property type="match status" value="1"/>
</dbReference>
<dbReference type="HAMAP" id="MF_00308">
    <property type="entry name" value="PfdA"/>
    <property type="match status" value="1"/>
</dbReference>
<dbReference type="GO" id="GO:0016272">
    <property type="term" value="C:prefoldin complex"/>
    <property type="evidence" value="ECO:0007669"/>
    <property type="project" value="InterPro"/>
</dbReference>
<dbReference type="GO" id="GO:0051082">
    <property type="term" value="F:unfolded protein binding"/>
    <property type="evidence" value="ECO:0007669"/>
    <property type="project" value="InterPro"/>
</dbReference>
<evidence type="ECO:0008006" key="4">
    <source>
        <dbReference type="Google" id="ProtNLM"/>
    </source>
</evidence>
<dbReference type="GO" id="GO:1990115">
    <property type="term" value="P:RNA polymerase III assembly"/>
    <property type="evidence" value="ECO:0007669"/>
    <property type="project" value="TreeGrafter"/>
</dbReference>
<accession>A0A7S3NIR8</accession>
<evidence type="ECO:0000256" key="1">
    <source>
        <dbReference type="ARBA" id="ARBA00010048"/>
    </source>
</evidence>
<dbReference type="Gene3D" id="1.10.287.370">
    <property type="match status" value="1"/>
</dbReference>
<dbReference type="InterPro" id="IPR011599">
    <property type="entry name" value="PFD_alpha_archaea"/>
</dbReference>
<dbReference type="InterPro" id="IPR004127">
    <property type="entry name" value="Prefoldin_subunit_alpha"/>
</dbReference>
<keyword evidence="2" id="KW-0175">Coiled coil</keyword>
<dbReference type="Pfam" id="PF02996">
    <property type="entry name" value="Prefoldin"/>
    <property type="match status" value="1"/>
</dbReference>
<dbReference type="AlphaFoldDB" id="A0A7S3NIR8"/>
<evidence type="ECO:0000256" key="2">
    <source>
        <dbReference type="SAM" id="Coils"/>
    </source>
</evidence>
<reference evidence="3" key="1">
    <citation type="submission" date="2021-01" db="EMBL/GenBank/DDBJ databases">
        <authorList>
            <person name="Corre E."/>
            <person name="Pelletier E."/>
            <person name="Niang G."/>
            <person name="Scheremetjew M."/>
            <person name="Finn R."/>
            <person name="Kale V."/>
            <person name="Holt S."/>
            <person name="Cochrane G."/>
            <person name="Meng A."/>
            <person name="Brown T."/>
            <person name="Cohen L."/>
        </authorList>
    </citation>
    <scope>NUCLEOTIDE SEQUENCE</scope>
    <source>
        <strain evidence="3">CCMP1510</strain>
    </source>
</reference>
<dbReference type="GO" id="GO:1990114">
    <property type="term" value="P:RNA polymerase II core complex assembly"/>
    <property type="evidence" value="ECO:0007669"/>
    <property type="project" value="TreeGrafter"/>
</dbReference>
<dbReference type="GO" id="GO:0006457">
    <property type="term" value="P:protein folding"/>
    <property type="evidence" value="ECO:0007669"/>
    <property type="project" value="InterPro"/>
</dbReference>
<dbReference type="EMBL" id="HBIJ01001335">
    <property type="protein sequence ID" value="CAE0360264.1"/>
    <property type="molecule type" value="Transcribed_RNA"/>
</dbReference>
<feature type="coiled-coil region" evidence="2">
    <location>
        <begin position="15"/>
        <end position="42"/>
    </location>
</feature>
<dbReference type="GO" id="GO:0005737">
    <property type="term" value="C:cytoplasm"/>
    <property type="evidence" value="ECO:0007669"/>
    <property type="project" value="TreeGrafter"/>
</dbReference>
<dbReference type="SUPFAM" id="SSF46579">
    <property type="entry name" value="Prefoldin"/>
    <property type="match status" value="1"/>
</dbReference>
<dbReference type="GO" id="GO:1990113">
    <property type="term" value="P:RNA polymerase I assembly"/>
    <property type="evidence" value="ECO:0007669"/>
    <property type="project" value="TreeGrafter"/>
</dbReference>
<name>A0A7S3NIR8_9STRA</name>
<protein>
    <recommendedName>
        <fullName evidence="4">Prefoldin subunit 5</fullName>
    </recommendedName>
</protein>
<dbReference type="PANTHER" id="PTHR12674">
    <property type="entry name" value="PREFOLDIN SUBUNIT 5"/>
    <property type="match status" value="1"/>
</dbReference>
<comment type="similarity">
    <text evidence="1">Belongs to the prefoldin subunit alpha family.</text>
</comment>
<evidence type="ECO:0000313" key="3">
    <source>
        <dbReference type="EMBL" id="CAE0360264.1"/>
    </source>
</evidence>
<dbReference type="CDD" id="cd23157">
    <property type="entry name" value="Prefoldin_5"/>
    <property type="match status" value="1"/>
</dbReference>
<organism evidence="3">
    <name type="scientific">Aureoumbra lagunensis</name>
    <dbReference type="NCBI Taxonomy" id="44058"/>
    <lineage>
        <taxon>Eukaryota</taxon>
        <taxon>Sar</taxon>
        <taxon>Stramenopiles</taxon>
        <taxon>Ochrophyta</taxon>
        <taxon>Pelagophyceae</taxon>
        <taxon>Pelagomonadales</taxon>
        <taxon>Aureoumbra</taxon>
    </lineage>
</organism>
<proteinExistence type="inferred from homology"/>
<dbReference type="InterPro" id="IPR009053">
    <property type="entry name" value="Prefoldin"/>
</dbReference>
<sequence length="158" mass="17996">MATKQQQIDISKLSLEQLNSMKQEHEESVQELSSQLETMKLAEGRFRESRNTLDIIKLDDQAEGKEMLVPLTQSLYVSGNVLDADQVLVDIGTGYFLQKSVQGAQEMIDRKLKVVTQNMDSIHTVVNQKQENLNAIVTVMQYKMQQIQKQKAEQQPVT</sequence>
<gene>
    <name evidence="3" type="ORF">ALAG00032_LOCUS994</name>
</gene>